<protein>
    <submittedName>
        <fullName evidence="1">Uncharacterized protein</fullName>
    </submittedName>
</protein>
<name>A0A2T4ADJ0_TRIHA</name>
<dbReference type="GeneID" id="36624604"/>
<dbReference type="Proteomes" id="UP000241690">
    <property type="component" value="Unassembled WGS sequence"/>
</dbReference>
<sequence length="134" mass="15563">MCFEEFAHCRICGYTVQQKEFCPDYRLEWVKVLIGQSNKTPKQIGDECGRYGNTIHFFPAAKCPRCAWNPPRPDQVVDHWAWAYHTNVGKFPAEKLPKKFNIVEGEICSCGCYQDLRKGKEASAKEPHYPPHWK</sequence>
<evidence type="ECO:0000313" key="2">
    <source>
        <dbReference type="Proteomes" id="UP000241690"/>
    </source>
</evidence>
<evidence type="ECO:0000313" key="1">
    <source>
        <dbReference type="EMBL" id="PTB55154.1"/>
    </source>
</evidence>
<reference evidence="1 2" key="1">
    <citation type="submission" date="2016-07" db="EMBL/GenBank/DDBJ databases">
        <title>Multiple horizontal gene transfer events from other fungi enriched the ability of initially mycotrophic Trichoderma (Ascomycota) to feed on dead plant biomass.</title>
        <authorList>
            <consortium name="DOE Joint Genome Institute"/>
            <person name="Aerts A."/>
            <person name="Atanasova L."/>
            <person name="Chenthamara K."/>
            <person name="Zhang J."/>
            <person name="Grujic M."/>
            <person name="Henrissat B."/>
            <person name="Kuo A."/>
            <person name="Salamov A."/>
            <person name="Lipzen A."/>
            <person name="Labutti K."/>
            <person name="Barry K."/>
            <person name="Miao Y."/>
            <person name="Rahimi M.J."/>
            <person name="Shen Q."/>
            <person name="Grigoriev I.V."/>
            <person name="Kubicek C.P."/>
            <person name="Druzhinina I.S."/>
        </authorList>
    </citation>
    <scope>NUCLEOTIDE SEQUENCE [LARGE SCALE GENOMIC DNA]</scope>
    <source>
        <strain evidence="1 2">CBS 226.95</strain>
    </source>
</reference>
<dbReference type="RefSeq" id="XP_024774831.1">
    <property type="nucleotide sequence ID" value="XM_024916035.1"/>
</dbReference>
<proteinExistence type="predicted"/>
<dbReference type="AlphaFoldDB" id="A0A2T4ADJ0"/>
<dbReference type="EMBL" id="KZ679680">
    <property type="protein sequence ID" value="PTB55154.1"/>
    <property type="molecule type" value="Genomic_DNA"/>
</dbReference>
<gene>
    <name evidence="1" type="ORF">M431DRAFT_482296</name>
</gene>
<keyword evidence="2" id="KW-1185">Reference proteome</keyword>
<organism evidence="1 2">
    <name type="scientific">Trichoderma harzianum CBS 226.95</name>
    <dbReference type="NCBI Taxonomy" id="983964"/>
    <lineage>
        <taxon>Eukaryota</taxon>
        <taxon>Fungi</taxon>
        <taxon>Dikarya</taxon>
        <taxon>Ascomycota</taxon>
        <taxon>Pezizomycotina</taxon>
        <taxon>Sordariomycetes</taxon>
        <taxon>Hypocreomycetidae</taxon>
        <taxon>Hypocreales</taxon>
        <taxon>Hypocreaceae</taxon>
        <taxon>Trichoderma</taxon>
    </lineage>
</organism>
<accession>A0A2T4ADJ0</accession>